<protein>
    <submittedName>
        <fullName evidence="1">Type VI secretion system tip protein VgrG</fullName>
    </submittedName>
</protein>
<accession>A0A370WSB0</accession>
<proteinExistence type="predicted"/>
<organism evidence="1 2">
    <name type="scientific">Dyella monticola</name>
    <dbReference type="NCBI Taxonomy" id="1927958"/>
    <lineage>
        <taxon>Bacteria</taxon>
        <taxon>Pseudomonadati</taxon>
        <taxon>Pseudomonadota</taxon>
        <taxon>Gammaproteobacteria</taxon>
        <taxon>Lysobacterales</taxon>
        <taxon>Rhodanobacteraceae</taxon>
        <taxon>Dyella</taxon>
    </lineage>
</organism>
<evidence type="ECO:0000313" key="2">
    <source>
        <dbReference type="Proteomes" id="UP000254258"/>
    </source>
</evidence>
<name>A0A370WSB0_9GAMM</name>
<dbReference type="Gene3D" id="3.55.50.10">
    <property type="entry name" value="Baseplate protein-like domains"/>
    <property type="match status" value="1"/>
</dbReference>
<gene>
    <name evidence="1" type="ORF">DWU98_20095</name>
</gene>
<dbReference type="SUPFAM" id="SSF69279">
    <property type="entry name" value="Phage tail proteins"/>
    <property type="match status" value="2"/>
</dbReference>
<reference evidence="1 2" key="1">
    <citation type="submission" date="2018-07" db="EMBL/GenBank/DDBJ databases">
        <title>Dyella monticola sp. nov. and Dyella psychrodurans sp. nov. isolated from monsoon evergreen broad-leaved forest soil of Dinghu Mountain, China.</title>
        <authorList>
            <person name="Gao Z."/>
            <person name="Qiu L."/>
        </authorList>
    </citation>
    <scope>NUCLEOTIDE SEQUENCE [LARGE SCALE GENOMIC DNA]</scope>
    <source>
        <strain evidence="1 2">4G-K06</strain>
    </source>
</reference>
<dbReference type="Proteomes" id="UP000254258">
    <property type="component" value="Unassembled WGS sequence"/>
</dbReference>
<keyword evidence="2" id="KW-1185">Reference proteome</keyword>
<comment type="caution">
    <text evidence="1">The sequence shown here is derived from an EMBL/GenBank/DDBJ whole genome shotgun (WGS) entry which is preliminary data.</text>
</comment>
<dbReference type="Gene3D" id="4.10.220.110">
    <property type="match status" value="1"/>
</dbReference>
<sequence length="247" mass="28313">MSNPADVARNFHQHYFLDIPSLASAAALSIQTFKVREQLGGLYHITVTLSHPDELARGDLIGKDAMFRIVDADGALRRFAGSITGFSRLQRSKDDITYWLTINPHVARLDGLQASRIFQKQTTPQIIEAILRRHGFKGHQFAFTLRRSYPQHAFRLQHHLSDWNYIRLLMKQEGIYCYSTQGEHGDVLIFVDDIDHYIYQPTLTLPYREPSGLKPASEAILSLHTHARTVPQSFLVADYNPDQAWER</sequence>
<dbReference type="Pfam" id="PF05954">
    <property type="entry name" value="Phage_GPD"/>
    <property type="match status" value="1"/>
</dbReference>
<dbReference type="RefSeq" id="WP_196239549.1">
    <property type="nucleotide sequence ID" value="NZ_QRBE01000018.1"/>
</dbReference>
<feature type="non-terminal residue" evidence="1">
    <location>
        <position position="247"/>
    </location>
</feature>
<dbReference type="AlphaFoldDB" id="A0A370WSB0"/>
<dbReference type="Gene3D" id="2.30.110.50">
    <property type="match status" value="1"/>
</dbReference>
<evidence type="ECO:0000313" key="1">
    <source>
        <dbReference type="EMBL" id="RDS79038.1"/>
    </source>
</evidence>
<dbReference type="EMBL" id="QRBE01000018">
    <property type="protein sequence ID" value="RDS79038.1"/>
    <property type="molecule type" value="Genomic_DNA"/>
</dbReference>